<dbReference type="Proteomes" id="UP001329915">
    <property type="component" value="Chromosome"/>
</dbReference>
<dbReference type="KEGG" id="dbc:MFMK1_000185"/>
<dbReference type="GO" id="GO:0005524">
    <property type="term" value="F:ATP binding"/>
    <property type="evidence" value="ECO:0007669"/>
    <property type="project" value="UniProtKB-KW"/>
</dbReference>
<evidence type="ECO:0000256" key="3">
    <source>
        <dbReference type="ARBA" id="ARBA00013253"/>
    </source>
</evidence>
<dbReference type="NCBIfam" id="TIGR01498">
    <property type="entry name" value="folK"/>
    <property type="match status" value="1"/>
</dbReference>
<dbReference type="EC" id="2.7.6.3" evidence="3"/>
<evidence type="ECO:0000256" key="6">
    <source>
        <dbReference type="ARBA" id="ARBA00022777"/>
    </source>
</evidence>
<evidence type="ECO:0000256" key="5">
    <source>
        <dbReference type="ARBA" id="ARBA00022741"/>
    </source>
</evidence>
<evidence type="ECO:0000259" key="9">
    <source>
        <dbReference type="PROSITE" id="PS00794"/>
    </source>
</evidence>
<reference evidence="10 11" key="1">
    <citation type="submission" date="2023-04" db="EMBL/GenBank/DDBJ databases">
        <authorList>
            <person name="Hsu D."/>
        </authorList>
    </citation>
    <scope>NUCLEOTIDE SEQUENCE [LARGE SCALE GENOMIC DNA]</scope>
    <source>
        <strain evidence="10 11">MK1</strain>
    </source>
</reference>
<keyword evidence="4 10" id="KW-0808">Transferase</keyword>
<keyword evidence="8" id="KW-0289">Folate biosynthesis</keyword>
<dbReference type="PROSITE" id="PS00794">
    <property type="entry name" value="HPPK"/>
    <property type="match status" value="1"/>
</dbReference>
<protein>
    <recommendedName>
        <fullName evidence="3">2-amino-4-hydroxy-6-hydroxymethyldihydropteridine diphosphokinase</fullName>
        <ecNumber evidence="3">2.7.6.3</ecNumber>
    </recommendedName>
</protein>
<evidence type="ECO:0000256" key="8">
    <source>
        <dbReference type="ARBA" id="ARBA00022909"/>
    </source>
</evidence>
<dbReference type="AlphaFoldDB" id="A0AAU0UIK2"/>
<evidence type="ECO:0000256" key="4">
    <source>
        <dbReference type="ARBA" id="ARBA00022679"/>
    </source>
</evidence>
<comment type="catalytic activity">
    <reaction evidence="1">
        <text>6-hydroxymethyl-7,8-dihydropterin + ATP = (7,8-dihydropterin-6-yl)methyl diphosphate + AMP + H(+)</text>
        <dbReference type="Rhea" id="RHEA:11412"/>
        <dbReference type="ChEBI" id="CHEBI:15378"/>
        <dbReference type="ChEBI" id="CHEBI:30616"/>
        <dbReference type="ChEBI" id="CHEBI:44841"/>
        <dbReference type="ChEBI" id="CHEBI:72950"/>
        <dbReference type="ChEBI" id="CHEBI:456215"/>
        <dbReference type="EC" id="2.7.6.3"/>
    </reaction>
</comment>
<comment type="pathway">
    <text evidence="2">Cofactor biosynthesis; tetrahydrofolate biosynthesis; 2-amino-4-hydroxy-6-hydroxymethyl-7,8-dihydropteridine diphosphate from 7,8-dihydroneopterin triphosphate: step 4/4.</text>
</comment>
<keyword evidence="7" id="KW-0067">ATP-binding</keyword>
<gene>
    <name evidence="10" type="primary">folK</name>
    <name evidence="10" type="ORF">MFMK1_000185</name>
</gene>
<accession>A0AAU0UIK2</accession>
<feature type="domain" description="7,8-dihydro-6-hydroxymethylpterin-pyrophosphokinase" evidence="9">
    <location>
        <begin position="87"/>
        <end position="98"/>
    </location>
</feature>
<dbReference type="CDD" id="cd00483">
    <property type="entry name" value="HPPK"/>
    <property type="match status" value="1"/>
</dbReference>
<sequence>MSIYISLGSNLGDREHTITKALALIGEHRDIRLLQVSALYETQPVGKTDQGWFLNAAAALTTTFSPLNLLNYLQQVEAQLGRRRLERWGPRTLDLDIILYDKLVLNSTRLTVPHPRAWQRGFVLVPMLELNPDLRFPGGTRASQLLNELEYSEQKVLFFGRLDVKI</sequence>
<dbReference type="RefSeq" id="WP_366923315.1">
    <property type="nucleotide sequence ID" value="NZ_CP121694.1"/>
</dbReference>
<dbReference type="InterPro" id="IPR000550">
    <property type="entry name" value="Hppk"/>
</dbReference>
<evidence type="ECO:0000313" key="11">
    <source>
        <dbReference type="Proteomes" id="UP001329915"/>
    </source>
</evidence>
<dbReference type="PANTHER" id="PTHR43071">
    <property type="entry name" value="2-AMINO-4-HYDROXY-6-HYDROXYMETHYLDIHYDROPTERIDINE PYROPHOSPHOKINASE"/>
    <property type="match status" value="1"/>
</dbReference>
<dbReference type="PANTHER" id="PTHR43071:SF1">
    <property type="entry name" value="2-AMINO-4-HYDROXY-6-HYDROXYMETHYLDIHYDROPTERIDINE PYROPHOSPHOKINASE"/>
    <property type="match status" value="1"/>
</dbReference>
<dbReference type="EMBL" id="CP121694">
    <property type="protein sequence ID" value="WRO20417.1"/>
    <property type="molecule type" value="Genomic_DNA"/>
</dbReference>
<dbReference type="SUPFAM" id="SSF55083">
    <property type="entry name" value="6-hydroxymethyl-7,8-dihydropterin pyrophosphokinase, HPPK"/>
    <property type="match status" value="1"/>
</dbReference>
<dbReference type="Gene3D" id="3.30.70.560">
    <property type="entry name" value="7,8-Dihydro-6-hydroxymethylpterin-pyrophosphokinase HPPK"/>
    <property type="match status" value="1"/>
</dbReference>
<evidence type="ECO:0000313" key="10">
    <source>
        <dbReference type="EMBL" id="WRO20417.1"/>
    </source>
</evidence>
<dbReference type="GO" id="GO:0016301">
    <property type="term" value="F:kinase activity"/>
    <property type="evidence" value="ECO:0007669"/>
    <property type="project" value="UniProtKB-KW"/>
</dbReference>
<dbReference type="Pfam" id="PF01288">
    <property type="entry name" value="HPPK"/>
    <property type="match status" value="1"/>
</dbReference>
<keyword evidence="6" id="KW-0418">Kinase</keyword>
<dbReference type="InterPro" id="IPR035907">
    <property type="entry name" value="Hppk_sf"/>
</dbReference>
<dbReference type="GO" id="GO:0003848">
    <property type="term" value="F:2-amino-4-hydroxy-6-hydroxymethyldihydropteridine diphosphokinase activity"/>
    <property type="evidence" value="ECO:0007669"/>
    <property type="project" value="UniProtKB-EC"/>
</dbReference>
<evidence type="ECO:0000256" key="7">
    <source>
        <dbReference type="ARBA" id="ARBA00022840"/>
    </source>
</evidence>
<dbReference type="GO" id="GO:0046656">
    <property type="term" value="P:folic acid biosynthetic process"/>
    <property type="evidence" value="ECO:0007669"/>
    <property type="project" value="UniProtKB-KW"/>
</dbReference>
<keyword evidence="11" id="KW-1185">Reference proteome</keyword>
<keyword evidence="5" id="KW-0547">Nucleotide-binding</keyword>
<organism evidence="10 11">
    <name type="scientific">Metallumcola ferriviriculae</name>
    <dbReference type="NCBI Taxonomy" id="3039180"/>
    <lineage>
        <taxon>Bacteria</taxon>
        <taxon>Bacillati</taxon>
        <taxon>Bacillota</taxon>
        <taxon>Clostridia</taxon>
        <taxon>Neomoorellales</taxon>
        <taxon>Desulfitibacteraceae</taxon>
        <taxon>Metallumcola</taxon>
    </lineage>
</organism>
<evidence type="ECO:0000256" key="2">
    <source>
        <dbReference type="ARBA" id="ARBA00005051"/>
    </source>
</evidence>
<proteinExistence type="predicted"/>
<evidence type="ECO:0000256" key="1">
    <source>
        <dbReference type="ARBA" id="ARBA00000198"/>
    </source>
</evidence>
<name>A0AAU0UIK2_9FIRM</name>